<proteinExistence type="predicted"/>
<comment type="caution">
    <text evidence="2">The sequence shown here is derived from an EMBL/GenBank/DDBJ whole genome shotgun (WGS) entry which is preliminary data.</text>
</comment>
<evidence type="ECO:0000313" key="3">
    <source>
        <dbReference type="Proteomes" id="UP000178735"/>
    </source>
</evidence>
<dbReference type="STRING" id="1817813.A2008_11765"/>
<feature type="domain" description="Metallo-beta-lactamase" evidence="1">
    <location>
        <begin position="182"/>
        <end position="249"/>
    </location>
</feature>
<dbReference type="PANTHER" id="PTHR46504:SF2">
    <property type="entry name" value="TRNASE Z TRZ1"/>
    <property type="match status" value="1"/>
</dbReference>
<dbReference type="EMBL" id="MGFH01000220">
    <property type="protein sequence ID" value="OGM01931.1"/>
    <property type="molecule type" value="Genomic_DNA"/>
</dbReference>
<dbReference type="AlphaFoldDB" id="A0A1F7WGI5"/>
<dbReference type="Gene3D" id="3.60.15.10">
    <property type="entry name" value="Ribonuclease Z/Hydroxyacylglutathione hydrolase-like"/>
    <property type="match status" value="1"/>
</dbReference>
<evidence type="ECO:0000313" key="2">
    <source>
        <dbReference type="EMBL" id="OGM01931.1"/>
    </source>
</evidence>
<evidence type="ECO:0000259" key="1">
    <source>
        <dbReference type="Pfam" id="PF12706"/>
    </source>
</evidence>
<dbReference type="Pfam" id="PF12706">
    <property type="entry name" value="Lactamase_B_2"/>
    <property type="match status" value="1"/>
</dbReference>
<dbReference type="Proteomes" id="UP000178735">
    <property type="component" value="Unassembled WGS sequence"/>
</dbReference>
<protein>
    <recommendedName>
        <fullName evidence="1">Metallo-beta-lactamase domain-containing protein</fullName>
    </recommendedName>
</protein>
<gene>
    <name evidence="2" type="ORF">A2008_11765</name>
</gene>
<name>A0A1F7WGI5_9BACT</name>
<organism evidence="2 3">
    <name type="scientific">Candidatus Wallbacteria bacterium GWC2_49_35</name>
    <dbReference type="NCBI Taxonomy" id="1817813"/>
    <lineage>
        <taxon>Bacteria</taxon>
        <taxon>Candidatus Walliibacteriota</taxon>
    </lineage>
</organism>
<dbReference type="SUPFAM" id="SSF56281">
    <property type="entry name" value="Metallo-hydrolase/oxidoreductase"/>
    <property type="match status" value="1"/>
</dbReference>
<dbReference type="PANTHER" id="PTHR46504">
    <property type="entry name" value="TRNASE Z TRZ1"/>
    <property type="match status" value="1"/>
</dbReference>
<dbReference type="InterPro" id="IPR036866">
    <property type="entry name" value="RibonucZ/Hydroxyglut_hydro"/>
</dbReference>
<sequence>MIFKGYSKAKYSNWLYYSPYHTLFDAGEGINTILEEKIVAINNIILSHGHTDHYTGLINILMTKFGHYYSTGEFNDLAIYYPKDDAALIAYIKYIREFYNLGDNRKEFKIKWVEVEADRRYEFNTKLDTYLETFGVEHTKDVISIGYNVMERRRKLRPEFASVPPESVKKLIDEKGRDNVIYLENKRTITYCGDSVNAPVDKFMDTDILIHEATFLKTDDRFGQLHSTLEEAFDTAVRAKTRRLILMHISTRYKYDEIKTEIGKMVEKYSTAGIIKVDFIVPGKIFEV</sequence>
<dbReference type="InterPro" id="IPR001279">
    <property type="entry name" value="Metallo-B-lactamas"/>
</dbReference>
<reference evidence="2 3" key="1">
    <citation type="journal article" date="2016" name="Nat. Commun.">
        <title>Thousands of microbial genomes shed light on interconnected biogeochemical processes in an aquifer system.</title>
        <authorList>
            <person name="Anantharaman K."/>
            <person name="Brown C.T."/>
            <person name="Hug L.A."/>
            <person name="Sharon I."/>
            <person name="Castelle C.J."/>
            <person name="Probst A.J."/>
            <person name="Thomas B.C."/>
            <person name="Singh A."/>
            <person name="Wilkins M.J."/>
            <person name="Karaoz U."/>
            <person name="Brodie E.L."/>
            <person name="Williams K.H."/>
            <person name="Hubbard S.S."/>
            <person name="Banfield J.F."/>
        </authorList>
    </citation>
    <scope>NUCLEOTIDE SEQUENCE [LARGE SCALE GENOMIC DNA]</scope>
</reference>
<accession>A0A1F7WGI5</accession>